<organism evidence="9 10">
    <name type="scientific">Pseudomicrostroma glucosiphilum</name>
    <dbReference type="NCBI Taxonomy" id="1684307"/>
    <lineage>
        <taxon>Eukaryota</taxon>
        <taxon>Fungi</taxon>
        <taxon>Dikarya</taxon>
        <taxon>Basidiomycota</taxon>
        <taxon>Ustilaginomycotina</taxon>
        <taxon>Exobasidiomycetes</taxon>
        <taxon>Microstromatales</taxon>
        <taxon>Microstromatales incertae sedis</taxon>
        <taxon>Pseudomicrostroma</taxon>
    </lineage>
</organism>
<evidence type="ECO:0000256" key="3">
    <source>
        <dbReference type="ARBA" id="ARBA00022679"/>
    </source>
</evidence>
<comment type="function">
    <text evidence="6">Highly specific D-xylulose kinase which participates in the catabolism of xylose. Xylose is a major component of hemicelluloses such as xylan. Most fungi utilize D-xylose via three enzymatic reactions, xylose reductase (XR), xylitol dehydrogenase (XDH), and xylulokinase, to form xylulose 5-phosphate, which enters pentose phosphate pathway.</text>
</comment>
<evidence type="ECO:0000256" key="5">
    <source>
        <dbReference type="ARBA" id="ARBA00048885"/>
    </source>
</evidence>
<dbReference type="Pfam" id="PF02782">
    <property type="entry name" value="FGGY_C"/>
    <property type="match status" value="1"/>
</dbReference>
<dbReference type="EC" id="2.7.1.17" evidence="6"/>
<comment type="similarity">
    <text evidence="1 6">Belongs to the FGGY kinase family.</text>
</comment>
<keyword evidence="6" id="KW-0119">Carbohydrate metabolism</keyword>
<keyword evidence="10" id="KW-1185">Reference proteome</keyword>
<dbReference type="InterPro" id="IPR043129">
    <property type="entry name" value="ATPase_NBD"/>
</dbReference>
<dbReference type="STRING" id="1684307.A0A316UBX0"/>
<evidence type="ECO:0000259" key="8">
    <source>
        <dbReference type="Pfam" id="PF02782"/>
    </source>
</evidence>
<dbReference type="GO" id="GO:0042732">
    <property type="term" value="P:D-xylose metabolic process"/>
    <property type="evidence" value="ECO:0007669"/>
    <property type="project" value="UniProtKB-UniRule"/>
</dbReference>
<dbReference type="InterPro" id="IPR018485">
    <property type="entry name" value="FGGY_C"/>
</dbReference>
<evidence type="ECO:0000256" key="2">
    <source>
        <dbReference type="ARBA" id="ARBA00022629"/>
    </source>
</evidence>
<dbReference type="GO" id="GO:0005524">
    <property type="term" value="F:ATP binding"/>
    <property type="evidence" value="ECO:0007669"/>
    <property type="project" value="UniProtKB-UniRule"/>
</dbReference>
<evidence type="ECO:0000256" key="4">
    <source>
        <dbReference type="ARBA" id="ARBA00022777"/>
    </source>
</evidence>
<dbReference type="GO" id="GO:0004856">
    <property type="term" value="F:D-xylulokinase activity"/>
    <property type="evidence" value="ECO:0007669"/>
    <property type="project" value="UniProtKB-UniRule"/>
</dbReference>
<dbReference type="InterPro" id="IPR042024">
    <property type="entry name" value="D-XK_euk"/>
</dbReference>
<dbReference type="EMBL" id="KZ819324">
    <property type="protein sequence ID" value="PWN21951.1"/>
    <property type="molecule type" value="Genomic_DNA"/>
</dbReference>
<evidence type="ECO:0000256" key="6">
    <source>
        <dbReference type="RuleBase" id="RU367058"/>
    </source>
</evidence>
<accession>A0A316UBX0</accession>
<name>A0A316UBX0_9BASI</name>
<dbReference type="GeneID" id="37015275"/>
<evidence type="ECO:0000256" key="7">
    <source>
        <dbReference type="SAM" id="MobiDB-lite"/>
    </source>
</evidence>
<dbReference type="OrthoDB" id="1728974at2759"/>
<dbReference type="GO" id="GO:0005829">
    <property type="term" value="C:cytosol"/>
    <property type="evidence" value="ECO:0007669"/>
    <property type="project" value="TreeGrafter"/>
</dbReference>
<protein>
    <recommendedName>
        <fullName evidence="6">Xylulose kinase</fullName>
        <ecNumber evidence="6">2.7.1.17</ecNumber>
    </recommendedName>
</protein>
<dbReference type="SUPFAM" id="SSF53067">
    <property type="entry name" value="Actin-like ATPase domain"/>
    <property type="match status" value="2"/>
</dbReference>
<dbReference type="RefSeq" id="XP_025349111.1">
    <property type="nucleotide sequence ID" value="XM_025493541.1"/>
</dbReference>
<evidence type="ECO:0000256" key="1">
    <source>
        <dbReference type="ARBA" id="ARBA00009156"/>
    </source>
</evidence>
<feature type="domain" description="Carbohydrate kinase FGGY C-terminal" evidence="8">
    <location>
        <begin position="316"/>
        <end position="577"/>
    </location>
</feature>
<feature type="compositionally biased region" description="Polar residues" evidence="7">
    <location>
        <begin position="494"/>
        <end position="503"/>
    </location>
</feature>
<sequence length="648" mass="69599">MASSSPLFLGLDLSTQALKASLLDGSLHVLAEVAVNFDAELPEYGTKGGVLLGPEGSGQVFSPVMLAVASFDRLAEKIEAESWPVERIRAVSAAGQQHASVYWSKNASKLLAGLNGQKGSAKLAQQLEGAFSRQIVPNWQDSSTTTECQEFERHIGGASKLAEITGSRAYERFTGPQIMRFRKEEPQAYLDTDRISLVSSFVTTMLCADGEIKGIDESDACGMNLWDLSTPTRGWSSPLLELVSGEAQKGCESFGGAEELYRKLGRVESDGGRPVGRIGKWWQERLGFHPDCIVCPATGDNPATLMSFALSPKEALISMGTSDTLLIPTPFFSTSDAYHVFYHPARVAQPNATEKSGGGSSSGDVIPTDNAFFNMLVYKNGSLARQAIRDDYSGASWEKFDAAVQAGWPATSPSSPANLSRMGFYWLKAEIIPPKAQGIHLYSSNGDSSGAQRSSCFDRVEAFPEPIHHASAIVSSQFLSYRSRIGAILGLPSPSEQSLHPDTNGSSNGHSNGNGVHKRTGLQGQLQRMYASGGASSNATLLQTLSDVLGCEICKPEEDKGTNACSVGAALKAAWAWRRVELGAGSDGSGAQPSFEEFVRDARSQTNQAEQKAHGIKVLAHPNQERNAAYESFLPTWEELESRARQGI</sequence>
<dbReference type="Proteomes" id="UP000245942">
    <property type="component" value="Unassembled WGS sequence"/>
</dbReference>
<evidence type="ECO:0000313" key="10">
    <source>
        <dbReference type="Proteomes" id="UP000245942"/>
    </source>
</evidence>
<keyword evidence="6" id="KW-0547">Nucleotide-binding</keyword>
<feature type="region of interest" description="Disordered" evidence="7">
    <location>
        <begin position="492"/>
        <end position="520"/>
    </location>
</feature>
<dbReference type="CDD" id="cd07776">
    <property type="entry name" value="ASKHA_NBD_FGGY_SpXK-like"/>
    <property type="match status" value="1"/>
</dbReference>
<dbReference type="PANTHER" id="PTHR10196">
    <property type="entry name" value="SUGAR KINASE"/>
    <property type="match status" value="1"/>
</dbReference>
<gene>
    <name evidence="9" type="ORF">BCV69DRAFT_286982</name>
</gene>
<evidence type="ECO:0000313" key="9">
    <source>
        <dbReference type="EMBL" id="PWN21951.1"/>
    </source>
</evidence>
<dbReference type="PANTHER" id="PTHR10196:SF57">
    <property type="entry name" value="XYLULOSE KINASE"/>
    <property type="match status" value="1"/>
</dbReference>
<reference evidence="9 10" key="1">
    <citation type="journal article" date="2018" name="Mol. Biol. Evol.">
        <title>Broad Genomic Sampling Reveals a Smut Pathogenic Ancestry of the Fungal Clade Ustilaginomycotina.</title>
        <authorList>
            <person name="Kijpornyongpan T."/>
            <person name="Mondo S.J."/>
            <person name="Barry K."/>
            <person name="Sandor L."/>
            <person name="Lee J."/>
            <person name="Lipzen A."/>
            <person name="Pangilinan J."/>
            <person name="LaButti K."/>
            <person name="Hainaut M."/>
            <person name="Henrissat B."/>
            <person name="Grigoriev I.V."/>
            <person name="Spatafora J.W."/>
            <person name="Aime M.C."/>
        </authorList>
    </citation>
    <scope>NUCLEOTIDE SEQUENCE [LARGE SCALE GENOMIC DNA]</scope>
    <source>
        <strain evidence="9 10">MCA 4718</strain>
    </source>
</reference>
<dbReference type="GO" id="GO:0005997">
    <property type="term" value="P:xylulose metabolic process"/>
    <property type="evidence" value="ECO:0007669"/>
    <property type="project" value="TreeGrafter"/>
</dbReference>
<dbReference type="Gene3D" id="3.30.420.40">
    <property type="match status" value="2"/>
</dbReference>
<feature type="compositionally biased region" description="Low complexity" evidence="7">
    <location>
        <begin position="504"/>
        <end position="515"/>
    </location>
</feature>
<proteinExistence type="inferred from homology"/>
<keyword evidence="3 6" id="KW-0808">Transferase</keyword>
<keyword evidence="4 6" id="KW-0418">Kinase</keyword>
<dbReference type="AlphaFoldDB" id="A0A316UBX0"/>
<keyword evidence="6" id="KW-0067">ATP-binding</keyword>
<keyword evidence="2 6" id="KW-0859">Xylose metabolism</keyword>
<comment type="catalytic activity">
    <reaction evidence="5 6">
        <text>D-xylulose + ATP = D-xylulose 5-phosphate + ADP + H(+)</text>
        <dbReference type="Rhea" id="RHEA:10964"/>
        <dbReference type="ChEBI" id="CHEBI:15378"/>
        <dbReference type="ChEBI" id="CHEBI:17140"/>
        <dbReference type="ChEBI" id="CHEBI:30616"/>
        <dbReference type="ChEBI" id="CHEBI:57737"/>
        <dbReference type="ChEBI" id="CHEBI:456216"/>
        <dbReference type="EC" id="2.7.1.17"/>
    </reaction>
</comment>